<dbReference type="PROSITE" id="PS01152">
    <property type="entry name" value="HESB"/>
    <property type="match status" value="1"/>
</dbReference>
<gene>
    <name evidence="2" type="ORF">WG929_19415</name>
</gene>
<evidence type="ECO:0000313" key="3">
    <source>
        <dbReference type="Proteomes" id="UP001620597"/>
    </source>
</evidence>
<dbReference type="InterPro" id="IPR017870">
    <property type="entry name" value="FeS_cluster_insertion_CS"/>
</dbReference>
<evidence type="ECO:0000259" key="1">
    <source>
        <dbReference type="Pfam" id="PF01521"/>
    </source>
</evidence>
<dbReference type="InterPro" id="IPR035903">
    <property type="entry name" value="HesB-like_dom_sf"/>
</dbReference>
<proteinExistence type="predicted"/>
<dbReference type="Gene3D" id="2.60.300.12">
    <property type="entry name" value="HesB-like domain"/>
    <property type="match status" value="1"/>
</dbReference>
<protein>
    <submittedName>
        <fullName evidence="2">Iron-sulfur cluster assembly accessory protein</fullName>
    </submittedName>
</protein>
<dbReference type="RefSeq" id="WP_416207415.1">
    <property type="nucleotide sequence ID" value="NZ_JBBKTX010000034.1"/>
</dbReference>
<dbReference type="Proteomes" id="UP001620597">
    <property type="component" value="Unassembled WGS sequence"/>
</dbReference>
<dbReference type="NCBIfam" id="TIGR00049">
    <property type="entry name" value="iron-sulfur cluster assembly accessory protein"/>
    <property type="match status" value="1"/>
</dbReference>
<evidence type="ECO:0000313" key="2">
    <source>
        <dbReference type="EMBL" id="MFK4754579.1"/>
    </source>
</evidence>
<keyword evidence="3" id="KW-1185">Reference proteome</keyword>
<dbReference type="InterPro" id="IPR000361">
    <property type="entry name" value="ATAP_core_dom"/>
</dbReference>
<dbReference type="SUPFAM" id="SSF89360">
    <property type="entry name" value="HesB-like domain"/>
    <property type="match status" value="1"/>
</dbReference>
<accession>A0ABW8NNK8</accession>
<dbReference type="InterPro" id="IPR016092">
    <property type="entry name" value="ATAP"/>
</dbReference>
<name>A0ABW8NNK8_9GAMM</name>
<sequence>MITMTDSAISAVRRFMQSTEAPMAGLRIKVEGGGCSGFQYGMKLEESVTQGDEVLDFSGLTVLVDENSAALLDGVTVDFVDGFEGSGFKFENPNASNSCGCGKSFSA</sequence>
<dbReference type="EMBL" id="JBBKTX010000034">
    <property type="protein sequence ID" value="MFK4754579.1"/>
    <property type="molecule type" value="Genomic_DNA"/>
</dbReference>
<organism evidence="2 3">
    <name type="scientific">Oceanobacter antarcticus</name>
    <dbReference type="NCBI Taxonomy" id="3133425"/>
    <lineage>
        <taxon>Bacteria</taxon>
        <taxon>Pseudomonadati</taxon>
        <taxon>Pseudomonadota</taxon>
        <taxon>Gammaproteobacteria</taxon>
        <taxon>Oceanospirillales</taxon>
        <taxon>Oceanospirillaceae</taxon>
        <taxon>Oceanobacter</taxon>
    </lineage>
</organism>
<dbReference type="PANTHER" id="PTHR43011:SF1">
    <property type="entry name" value="IRON-SULFUR CLUSTER ASSEMBLY 2 HOMOLOG, MITOCHONDRIAL"/>
    <property type="match status" value="1"/>
</dbReference>
<feature type="domain" description="Core" evidence="1">
    <location>
        <begin position="2"/>
        <end position="103"/>
    </location>
</feature>
<comment type="caution">
    <text evidence="2">The sequence shown here is derived from an EMBL/GenBank/DDBJ whole genome shotgun (WGS) entry which is preliminary data.</text>
</comment>
<dbReference type="Pfam" id="PF01521">
    <property type="entry name" value="Fe-S_biosyn"/>
    <property type="match status" value="1"/>
</dbReference>
<dbReference type="PANTHER" id="PTHR43011">
    <property type="entry name" value="IRON-SULFUR CLUSTER ASSEMBLY 2 HOMOLOG, MITOCHONDRIAL"/>
    <property type="match status" value="1"/>
</dbReference>
<reference evidence="2 3" key="1">
    <citation type="submission" date="2024-03" db="EMBL/GenBank/DDBJ databases">
        <title>High-quality draft genome sequence of Oceanobacter sp. wDCs-4.</title>
        <authorList>
            <person name="Dong C."/>
        </authorList>
    </citation>
    <scope>NUCLEOTIDE SEQUENCE [LARGE SCALE GENOMIC DNA]</scope>
    <source>
        <strain evidence="3">wDCs-4</strain>
    </source>
</reference>